<accession>A5AQA7</accession>
<keyword evidence="7" id="KW-0677">Repeat</keyword>
<evidence type="ECO:0000256" key="6">
    <source>
        <dbReference type="ARBA" id="ARBA00022729"/>
    </source>
</evidence>
<organism evidence="15">
    <name type="scientific">Vitis vinifera</name>
    <name type="common">Grape</name>
    <dbReference type="NCBI Taxonomy" id="29760"/>
    <lineage>
        <taxon>Eukaryota</taxon>
        <taxon>Viridiplantae</taxon>
        <taxon>Streptophyta</taxon>
        <taxon>Embryophyta</taxon>
        <taxon>Tracheophyta</taxon>
        <taxon>Spermatophyta</taxon>
        <taxon>Magnoliopsida</taxon>
        <taxon>eudicotyledons</taxon>
        <taxon>Gunneridae</taxon>
        <taxon>Pentapetalae</taxon>
        <taxon>rosids</taxon>
        <taxon>Vitales</taxon>
        <taxon>Vitaceae</taxon>
        <taxon>Viteae</taxon>
        <taxon>Vitis</taxon>
    </lineage>
</organism>
<evidence type="ECO:0000256" key="9">
    <source>
        <dbReference type="ARBA" id="ARBA00023136"/>
    </source>
</evidence>
<evidence type="ECO:0000256" key="8">
    <source>
        <dbReference type="ARBA" id="ARBA00022989"/>
    </source>
</evidence>
<evidence type="ECO:0000256" key="7">
    <source>
        <dbReference type="ARBA" id="ARBA00022737"/>
    </source>
</evidence>
<sequence length="870" mass="97637">MYRILYFLFFLSYSRVICFSFSNSTKLCPHHQNVALLRLKQTFSVDVSASFAKTDTWKEDTDCCSWDGVTCNRVTSLVIGLDLSCSGLYGTIHSNSSLFLLPHLRRLNLAFNDFNKSSISAKFGQFRRMTHLNLSFSGFSGVIAPEISHLSNLVSLDLSIYSGLGLETSSFIALTQNLTKLQKLHLRGINVSSILPISLLNLSSLKSMDLSSCQLHGRFPDDDLQLPNLKVLKLKGNHDLSGNFPKFNESNSILLLDLSSTNFSGELPSSISILKSLESLDLSHCNFSGSIPLVLGKLTQITYLDLSRNQFDGEISNVFNRFRKVSVLDISSNSFRGQFIASLDNLTELSFLDLSNNKLEGVIPSHVKELSSLSSVHLSNNLFNGTIPSWLFSLPSLIELDLSHNKLNGHIDEFQSPSLESIDLSNNELDGPVPSSIFELVNLTYLQLSSNNLGGIVETDMFMNLENLVYLDLSYNILTLSNYNHSNCALPSLETLLLSSCDISEFPRFLCSQELLAFLDLSNNKIYGQLPKWAWNVGPLPSLICEMSYIEVLDFSNNNLSGLIPQCLGNFSKSFSVLDLRMNQLYGTIPKTFSKGNLIRNLDFNGNQLEGPLLRSLINCRRLQVLDLGNNRINDTFPHWLETLPELQVLILRSNRFHGHVRGSNFQFPFPKLRIMDLSRNGFSASLSKIYLKNFKAMMNATEDKMELKFMGEYSYRDSIMVTIKGFDFEFLSGRIPRELTSLTFLEVLNLSKNHLTGVIPRGNQFDSFTNNSYSGNIGLCGFPLSKKCVVDEAPQPPKEEEVESDTGFDWKVILMGYGCGLVVGLSIGCLVFLTRKPKWFVRMIEGDRHKKVATTLTLVISVIIWHVQR</sequence>
<dbReference type="PRINTS" id="PR00019">
    <property type="entry name" value="LEURICHRPT"/>
</dbReference>
<dbReference type="Pfam" id="PF00560">
    <property type="entry name" value="LRR_1"/>
    <property type="match status" value="8"/>
</dbReference>
<dbReference type="FunFam" id="3.80.10.10:FF:000095">
    <property type="entry name" value="LRR receptor-like serine/threonine-protein kinase GSO1"/>
    <property type="match status" value="2"/>
</dbReference>
<keyword evidence="8 12" id="KW-1133">Transmembrane helix</keyword>
<evidence type="ECO:0000256" key="11">
    <source>
        <dbReference type="ARBA" id="ARBA00023180"/>
    </source>
</evidence>
<feature type="transmembrane region" description="Helical" evidence="12">
    <location>
        <begin position="813"/>
        <end position="833"/>
    </location>
</feature>
<dbReference type="SUPFAM" id="SSF52058">
    <property type="entry name" value="L domain-like"/>
    <property type="match status" value="2"/>
</dbReference>
<gene>
    <name evidence="15" type="ORF">VITISV_024119</name>
</gene>
<evidence type="ECO:0000256" key="4">
    <source>
        <dbReference type="ARBA" id="ARBA00022614"/>
    </source>
</evidence>
<dbReference type="FunFam" id="3.80.10.10:FF:001166">
    <property type="entry name" value="Cf2-like protein"/>
    <property type="match status" value="1"/>
</dbReference>
<keyword evidence="6 13" id="KW-0732">Signal</keyword>
<feature type="domain" description="Leucine-rich repeat-containing N-terminal plant-type" evidence="14">
    <location>
        <begin position="32"/>
        <end position="72"/>
    </location>
</feature>
<dbReference type="InterPro" id="IPR046956">
    <property type="entry name" value="RLP23-like"/>
</dbReference>
<keyword evidence="5 12" id="KW-0812">Transmembrane</keyword>
<dbReference type="PANTHER" id="PTHR48061:SF46">
    <property type="entry name" value="LEUCINE-RICH REPEAT-CONTAINING N-TERMINAL PLANT-TYPE DOMAIN-CONTAINING PROTEIN"/>
    <property type="match status" value="1"/>
</dbReference>
<evidence type="ECO:0000256" key="10">
    <source>
        <dbReference type="ARBA" id="ARBA00023170"/>
    </source>
</evidence>
<protein>
    <recommendedName>
        <fullName evidence="14">Leucine-rich repeat-containing N-terminal plant-type domain-containing protein</fullName>
    </recommendedName>
</protein>
<evidence type="ECO:0000256" key="13">
    <source>
        <dbReference type="SAM" id="SignalP"/>
    </source>
</evidence>
<dbReference type="InterPro" id="IPR001611">
    <property type="entry name" value="Leu-rich_rpt"/>
</dbReference>
<comment type="subcellular location">
    <subcellularLocation>
        <location evidence="1">Cell membrane</location>
        <topology evidence="1">Single-pass type I membrane protein</topology>
    </subcellularLocation>
</comment>
<dbReference type="InterPro" id="IPR013210">
    <property type="entry name" value="LRR_N_plant-typ"/>
</dbReference>
<keyword evidence="3" id="KW-1003">Cell membrane</keyword>
<comment type="similarity">
    <text evidence="2">Belongs to the RLP family.</text>
</comment>
<dbReference type="PANTHER" id="PTHR48061">
    <property type="entry name" value="LEUCINE-RICH REPEAT RECEPTOR PROTEIN KINASE EMS1-LIKE-RELATED"/>
    <property type="match status" value="1"/>
</dbReference>
<dbReference type="InterPro" id="IPR003591">
    <property type="entry name" value="Leu-rich_rpt_typical-subtyp"/>
</dbReference>
<evidence type="ECO:0000256" key="1">
    <source>
        <dbReference type="ARBA" id="ARBA00004251"/>
    </source>
</evidence>
<keyword evidence="10" id="KW-0675">Receptor</keyword>
<dbReference type="Pfam" id="PF13516">
    <property type="entry name" value="LRR_6"/>
    <property type="match status" value="1"/>
</dbReference>
<dbReference type="Pfam" id="PF13855">
    <property type="entry name" value="LRR_8"/>
    <property type="match status" value="1"/>
</dbReference>
<dbReference type="SUPFAM" id="SSF52047">
    <property type="entry name" value="RNI-like"/>
    <property type="match status" value="1"/>
</dbReference>
<evidence type="ECO:0000256" key="12">
    <source>
        <dbReference type="SAM" id="Phobius"/>
    </source>
</evidence>
<keyword evidence="9 12" id="KW-0472">Membrane</keyword>
<dbReference type="InterPro" id="IPR032675">
    <property type="entry name" value="LRR_dom_sf"/>
</dbReference>
<keyword evidence="11" id="KW-0325">Glycoprotein</keyword>
<feature type="signal peptide" evidence="13">
    <location>
        <begin position="1"/>
        <end position="18"/>
    </location>
</feature>
<evidence type="ECO:0000259" key="14">
    <source>
        <dbReference type="Pfam" id="PF08263"/>
    </source>
</evidence>
<name>A5AQA7_VITVI</name>
<proteinExistence type="inferred from homology"/>
<keyword evidence="4" id="KW-0433">Leucine-rich repeat</keyword>
<dbReference type="AlphaFoldDB" id="A5AQA7"/>
<dbReference type="Pfam" id="PF08263">
    <property type="entry name" value="LRRNT_2"/>
    <property type="match status" value="1"/>
</dbReference>
<dbReference type="EMBL" id="AM432073">
    <property type="protein sequence ID" value="CAN78183.1"/>
    <property type="molecule type" value="Genomic_DNA"/>
</dbReference>
<dbReference type="GO" id="GO:0005886">
    <property type="term" value="C:plasma membrane"/>
    <property type="evidence" value="ECO:0007669"/>
    <property type="project" value="UniProtKB-SubCell"/>
</dbReference>
<dbReference type="Gene3D" id="3.80.10.10">
    <property type="entry name" value="Ribonuclease Inhibitor"/>
    <property type="match status" value="4"/>
</dbReference>
<evidence type="ECO:0000256" key="3">
    <source>
        <dbReference type="ARBA" id="ARBA00022475"/>
    </source>
</evidence>
<feature type="chain" id="PRO_5002679401" description="Leucine-rich repeat-containing N-terminal plant-type domain-containing protein" evidence="13">
    <location>
        <begin position="19"/>
        <end position="870"/>
    </location>
</feature>
<evidence type="ECO:0000256" key="5">
    <source>
        <dbReference type="ARBA" id="ARBA00022692"/>
    </source>
</evidence>
<dbReference type="SMART" id="SM00369">
    <property type="entry name" value="LRR_TYP"/>
    <property type="match status" value="12"/>
</dbReference>
<evidence type="ECO:0000256" key="2">
    <source>
        <dbReference type="ARBA" id="ARBA00009592"/>
    </source>
</evidence>
<reference evidence="15" key="1">
    <citation type="journal article" date="2007" name="PLoS ONE">
        <title>The first genome sequence of an elite grapevine cultivar (Pinot noir Vitis vinifera L.): coping with a highly heterozygous genome.</title>
        <authorList>
            <person name="Velasco R."/>
            <person name="Zharkikh A."/>
            <person name="Troggio M."/>
            <person name="Cartwright D.A."/>
            <person name="Cestaro A."/>
            <person name="Pruss D."/>
            <person name="Pindo M."/>
            <person name="FitzGerald L.M."/>
            <person name="Vezzulli S."/>
            <person name="Reid J."/>
            <person name="Malacarne G."/>
            <person name="Iliev D."/>
            <person name="Coppola G."/>
            <person name="Wardell B."/>
            <person name="Micheletti D."/>
            <person name="Macalma T."/>
            <person name="Facci M."/>
            <person name="Mitchell J.T."/>
            <person name="Perazzolli M."/>
            <person name="Eldredge G."/>
            <person name="Gatto P."/>
            <person name="Oyzerski R."/>
            <person name="Moretto M."/>
            <person name="Gutin N."/>
            <person name="Stefanini M."/>
            <person name="Chen Y."/>
            <person name="Segala C."/>
            <person name="Davenport C."/>
            <person name="Dematte L."/>
            <person name="Mraz A."/>
            <person name="Battilana J."/>
            <person name="Stormo K."/>
            <person name="Costa F."/>
            <person name="Tao Q."/>
            <person name="Si-Ammour A."/>
            <person name="Harkins T."/>
            <person name="Lackey A."/>
            <person name="Perbost C."/>
            <person name="Taillon B."/>
            <person name="Stella A."/>
            <person name="Solovyev V."/>
            <person name="Fawcett J.A."/>
            <person name="Sterck L."/>
            <person name="Vandepoele K."/>
            <person name="Grando S.M."/>
            <person name="Toppo S."/>
            <person name="Moser C."/>
            <person name="Lanchbury J."/>
            <person name="Bogden R."/>
            <person name="Skolnick M."/>
            <person name="Sgaramella V."/>
            <person name="Bhatnagar S.K."/>
            <person name="Fontana P."/>
            <person name="Gutin A."/>
            <person name="Van de Peer Y."/>
            <person name="Salamini F."/>
            <person name="Viola R."/>
        </authorList>
    </citation>
    <scope>NUCLEOTIDE SEQUENCE</scope>
</reference>
<evidence type="ECO:0000313" key="15">
    <source>
        <dbReference type="EMBL" id="CAN78183.1"/>
    </source>
</evidence>